<dbReference type="InterPro" id="IPR051259">
    <property type="entry name" value="rRNA_Methyltransferase"/>
</dbReference>
<evidence type="ECO:0000259" key="4">
    <source>
        <dbReference type="SMART" id="SM00967"/>
    </source>
</evidence>
<dbReference type="SUPFAM" id="SSF55315">
    <property type="entry name" value="L30e-like"/>
    <property type="match status" value="1"/>
</dbReference>
<dbReference type="Proteomes" id="UP000002970">
    <property type="component" value="Unassembled WGS sequence"/>
</dbReference>
<comment type="similarity">
    <text evidence="1">Belongs to the class IV-like SAM-binding methyltransferase superfamily. RNA methyltransferase TrmH family.</text>
</comment>
<dbReference type="InterPro" id="IPR029028">
    <property type="entry name" value="Alpha/beta_knot_MTases"/>
</dbReference>
<dbReference type="CDD" id="cd18095">
    <property type="entry name" value="SpoU-like_rRNA-MTase"/>
    <property type="match status" value="1"/>
</dbReference>
<dbReference type="GO" id="GO:0003723">
    <property type="term" value="F:RNA binding"/>
    <property type="evidence" value="ECO:0007669"/>
    <property type="project" value="InterPro"/>
</dbReference>
<name>E7GM44_CLOS6</name>
<reference evidence="5 6" key="1">
    <citation type="submission" date="2010-12" db="EMBL/GenBank/DDBJ databases">
        <title>The Genome Sequence of Clostridium symbiosum strain WAL-14163.</title>
        <authorList>
            <person name="Earl A."/>
            <person name="Ward D."/>
            <person name="Feldgarden M."/>
            <person name="Gevers D."/>
            <person name="Finegold S.M."/>
            <person name="Summanen P.H."/>
            <person name="Molitoris D.R."/>
            <person name="Vaisanen M.L."/>
            <person name="Daigneault M."/>
            <person name="Young S.K."/>
            <person name="Zeng Q."/>
            <person name="Gargeya S."/>
            <person name="Fitzgerald M."/>
            <person name="Haas B."/>
            <person name="Abouelleil A."/>
            <person name="Alvarado L."/>
            <person name="Arachchi H.M."/>
            <person name="Berlin A."/>
            <person name="Brown A."/>
            <person name="Chapman S.B."/>
            <person name="Chen Z."/>
            <person name="Dunbar C."/>
            <person name="Freedman E."/>
            <person name="Gearin G."/>
            <person name="Gellesch M."/>
            <person name="Goldberg J."/>
            <person name="Griggs A."/>
            <person name="Gujja S."/>
            <person name="Heilman E."/>
            <person name="Heiman D."/>
            <person name="Howarth C."/>
            <person name="Larson L."/>
            <person name="Lui A."/>
            <person name="MacDonald P.J.P."/>
            <person name="Mehta T."/>
            <person name="Montmayeur A."/>
            <person name="Murphy C."/>
            <person name="Neiman D."/>
            <person name="Pearson M."/>
            <person name="Priest M."/>
            <person name="Roberts A."/>
            <person name="Saif S."/>
            <person name="Shea T."/>
            <person name="Shenoy N."/>
            <person name="Sisk P."/>
            <person name="Stolte C."/>
            <person name="Sykes S."/>
            <person name="White J."/>
            <person name="Yandava C."/>
            <person name="Nusbaum C."/>
            <person name="Birren B."/>
        </authorList>
    </citation>
    <scope>NUCLEOTIDE SEQUENCE [LARGE SCALE GENOMIC DNA]</scope>
    <source>
        <strain evidence="5 6">WAL-14163</strain>
    </source>
</reference>
<dbReference type="SUPFAM" id="SSF75217">
    <property type="entry name" value="alpha/beta knot"/>
    <property type="match status" value="1"/>
</dbReference>
<dbReference type="Pfam" id="PF22435">
    <property type="entry name" value="MRM3-like_sub_bind"/>
    <property type="match status" value="1"/>
</dbReference>
<dbReference type="GO" id="GO:0005737">
    <property type="term" value="C:cytoplasm"/>
    <property type="evidence" value="ECO:0007669"/>
    <property type="project" value="UniProtKB-ARBA"/>
</dbReference>
<dbReference type="STRING" id="1512.GCA_900049235_02159"/>
<dbReference type="PANTHER" id="PTHR43191">
    <property type="entry name" value="RRNA METHYLTRANSFERASE 3"/>
    <property type="match status" value="1"/>
</dbReference>
<organism evidence="5 6">
    <name type="scientific">Clostridium symbiosum (strain WAL-14163)</name>
    <dbReference type="NCBI Taxonomy" id="742740"/>
    <lineage>
        <taxon>Bacteria</taxon>
        <taxon>Bacillati</taxon>
        <taxon>Bacillota</taxon>
        <taxon>Clostridia</taxon>
        <taxon>Lachnospirales</taxon>
        <taxon>Lachnospiraceae</taxon>
        <taxon>Otoolea</taxon>
    </lineage>
</organism>
<dbReference type="InterPro" id="IPR013123">
    <property type="entry name" value="SpoU_subst-bd"/>
</dbReference>
<sequence>MITSTGNNRVRSVSALAKKAKIRREQGLFIVEGAKMFAELPKDRLKETYVSESFLRQHGEKASKLLQGICFEEVSDDVMKYMSDTQTPQGILAVAAQLSHSLNEIVKGDGIKRNSPAHLMILETIQDPGNLGTILRAGEGAGITGVVMNSATADIYNPKVIRSTMGSIYRVPFVYVEDWQQALGRIKAEGIRLYAAHLKGKVSYENEDYRTDTGFLIGNEANGLTEETAAMADCYVRIPMAGQVESLNAAVAASILMFETARQRRN</sequence>
<dbReference type="InterPro" id="IPR053888">
    <property type="entry name" value="MRM3-like_sub_bind"/>
</dbReference>
<dbReference type="InterPro" id="IPR001537">
    <property type="entry name" value="SpoU_MeTrfase"/>
</dbReference>
<dbReference type="InterPro" id="IPR029064">
    <property type="entry name" value="Ribosomal_eL30-like_sf"/>
</dbReference>
<dbReference type="Gene3D" id="3.40.1280.10">
    <property type="match status" value="1"/>
</dbReference>
<keyword evidence="6" id="KW-1185">Reference proteome</keyword>
<accession>E7GM44</accession>
<keyword evidence="3 5" id="KW-0808">Transferase</keyword>
<evidence type="ECO:0000256" key="3">
    <source>
        <dbReference type="ARBA" id="ARBA00022679"/>
    </source>
</evidence>
<dbReference type="eggNOG" id="COG0566">
    <property type="taxonomic scope" value="Bacteria"/>
</dbReference>
<protein>
    <submittedName>
        <fullName evidence="5">TrmH family RNA methyltransferase</fullName>
    </submittedName>
</protein>
<evidence type="ECO:0000256" key="2">
    <source>
        <dbReference type="ARBA" id="ARBA00022603"/>
    </source>
</evidence>
<feature type="domain" description="RNA 2-O ribose methyltransferase substrate binding" evidence="4">
    <location>
        <begin position="30"/>
        <end position="101"/>
    </location>
</feature>
<dbReference type="AlphaFoldDB" id="E7GM44"/>
<dbReference type="EMBL" id="ADLQ01000047">
    <property type="protein sequence ID" value="EGA94107.1"/>
    <property type="molecule type" value="Genomic_DNA"/>
</dbReference>
<dbReference type="SMART" id="SM00967">
    <property type="entry name" value="SpoU_sub_bind"/>
    <property type="match status" value="1"/>
</dbReference>
<dbReference type="RefSeq" id="WP_003499984.1">
    <property type="nucleotide sequence ID" value="NZ_GL834309.1"/>
</dbReference>
<proteinExistence type="inferred from homology"/>
<evidence type="ECO:0000313" key="5">
    <source>
        <dbReference type="EMBL" id="EGA94107.1"/>
    </source>
</evidence>
<dbReference type="PANTHER" id="PTHR43191:SF2">
    <property type="entry name" value="RRNA METHYLTRANSFERASE 3, MITOCHONDRIAL"/>
    <property type="match status" value="1"/>
</dbReference>
<dbReference type="Pfam" id="PF00588">
    <property type="entry name" value="SpoU_methylase"/>
    <property type="match status" value="1"/>
</dbReference>
<evidence type="ECO:0000256" key="1">
    <source>
        <dbReference type="ARBA" id="ARBA00007228"/>
    </source>
</evidence>
<dbReference type="GO" id="GO:0006396">
    <property type="term" value="P:RNA processing"/>
    <property type="evidence" value="ECO:0007669"/>
    <property type="project" value="InterPro"/>
</dbReference>
<comment type="caution">
    <text evidence="5">The sequence shown here is derived from an EMBL/GenBank/DDBJ whole genome shotgun (WGS) entry which is preliminary data.</text>
</comment>
<dbReference type="HOGENOM" id="CLU_021322_3_2_9"/>
<keyword evidence="2 5" id="KW-0489">Methyltransferase</keyword>
<dbReference type="InterPro" id="IPR029026">
    <property type="entry name" value="tRNA_m1G_MTases_N"/>
</dbReference>
<gene>
    <name evidence="5" type="ORF">HMPREF9474_01989</name>
</gene>
<dbReference type="GO" id="GO:0008173">
    <property type="term" value="F:RNA methyltransferase activity"/>
    <property type="evidence" value="ECO:0007669"/>
    <property type="project" value="InterPro"/>
</dbReference>
<evidence type="ECO:0000313" key="6">
    <source>
        <dbReference type="Proteomes" id="UP000002970"/>
    </source>
</evidence>
<dbReference type="Gene3D" id="3.30.1330.30">
    <property type="match status" value="1"/>
</dbReference>
<dbReference type="GO" id="GO:0032259">
    <property type="term" value="P:methylation"/>
    <property type="evidence" value="ECO:0007669"/>
    <property type="project" value="UniProtKB-KW"/>
</dbReference>